<gene>
    <name evidence="3" type="ORF">CJ231_07050</name>
</gene>
<sequence>MLPLLKRVNVILSFVNHYKYLIVIVGGFLIVGVLDENSFMKRVQLEWQISDLKEDINKYKSLNEINTKKLRELKRNPSAIKKIARENYFMKADDEDIFVLSDDPKTEQPQSTNETTQ</sequence>
<feature type="coiled-coil region" evidence="1">
    <location>
        <begin position="42"/>
        <end position="76"/>
    </location>
</feature>
<accession>A0A2N6QQH8</accession>
<proteinExistence type="predicted"/>
<comment type="caution">
    <text evidence="3">The sequence shown here is derived from an EMBL/GenBank/DDBJ whole genome shotgun (WGS) entry which is preliminary data.</text>
</comment>
<evidence type="ECO:0000313" key="3">
    <source>
        <dbReference type="EMBL" id="PMC24035.1"/>
    </source>
</evidence>
<keyword evidence="2" id="KW-0812">Transmembrane</keyword>
<dbReference type="AlphaFoldDB" id="A0A2N6QQH8"/>
<dbReference type="EMBL" id="PNGJ01000005">
    <property type="protein sequence ID" value="PMC24035.1"/>
    <property type="molecule type" value="Genomic_DNA"/>
</dbReference>
<dbReference type="Pfam" id="PF04977">
    <property type="entry name" value="DivIC"/>
    <property type="match status" value="1"/>
</dbReference>
<dbReference type="Proteomes" id="UP000235564">
    <property type="component" value="Unassembled WGS sequence"/>
</dbReference>
<keyword evidence="1" id="KW-0175">Coiled coil</keyword>
<evidence type="ECO:0000256" key="2">
    <source>
        <dbReference type="SAM" id="Phobius"/>
    </source>
</evidence>
<name>A0A2N6QQH8_9BACT</name>
<evidence type="ECO:0000313" key="4">
    <source>
        <dbReference type="Proteomes" id="UP000235564"/>
    </source>
</evidence>
<organism evidence="3 4">
    <name type="scientific">Hoylesella buccalis</name>
    <dbReference type="NCBI Taxonomy" id="28127"/>
    <lineage>
        <taxon>Bacteria</taxon>
        <taxon>Pseudomonadati</taxon>
        <taxon>Bacteroidota</taxon>
        <taxon>Bacteroidia</taxon>
        <taxon>Bacteroidales</taxon>
        <taxon>Prevotellaceae</taxon>
        <taxon>Hoylesella</taxon>
    </lineage>
</organism>
<dbReference type="InterPro" id="IPR007060">
    <property type="entry name" value="FtsL/DivIC"/>
</dbReference>
<dbReference type="OrthoDB" id="1467719at2"/>
<keyword evidence="2" id="KW-1133">Transmembrane helix</keyword>
<keyword evidence="2" id="KW-0472">Membrane</keyword>
<reference evidence="3 4" key="1">
    <citation type="submission" date="2017-09" db="EMBL/GenBank/DDBJ databases">
        <title>Bacterial strain isolated from the female urinary microbiota.</title>
        <authorList>
            <person name="Thomas-White K."/>
            <person name="Kumar N."/>
            <person name="Forster S."/>
            <person name="Putonti C."/>
            <person name="Lawley T."/>
            <person name="Wolfe A.J."/>
        </authorList>
    </citation>
    <scope>NUCLEOTIDE SEQUENCE [LARGE SCALE GENOMIC DNA]</scope>
    <source>
        <strain evidence="3 4">UMB0536</strain>
    </source>
</reference>
<evidence type="ECO:0000256" key="1">
    <source>
        <dbReference type="SAM" id="Coils"/>
    </source>
</evidence>
<feature type="transmembrane region" description="Helical" evidence="2">
    <location>
        <begin position="17"/>
        <end position="34"/>
    </location>
</feature>
<protein>
    <submittedName>
        <fullName evidence="3">Septum formation initiator</fullName>
    </submittedName>
</protein>